<organism evidence="1 2">
    <name type="scientific">Gymnodraco acuticeps</name>
    <name type="common">Antarctic dragonfish</name>
    <dbReference type="NCBI Taxonomy" id="8218"/>
    <lineage>
        <taxon>Eukaryota</taxon>
        <taxon>Metazoa</taxon>
        <taxon>Chordata</taxon>
        <taxon>Craniata</taxon>
        <taxon>Vertebrata</taxon>
        <taxon>Euteleostomi</taxon>
        <taxon>Actinopterygii</taxon>
        <taxon>Neopterygii</taxon>
        <taxon>Teleostei</taxon>
        <taxon>Neoteleostei</taxon>
        <taxon>Acanthomorphata</taxon>
        <taxon>Eupercaria</taxon>
        <taxon>Perciformes</taxon>
        <taxon>Notothenioidei</taxon>
        <taxon>Bathydraconidae</taxon>
        <taxon>Gymnodraco</taxon>
    </lineage>
</organism>
<reference evidence="2" key="1">
    <citation type="submission" date="2025-08" db="UniProtKB">
        <authorList>
            <consortium name="RefSeq"/>
        </authorList>
    </citation>
    <scope>IDENTIFICATION</scope>
</reference>
<dbReference type="InParanoid" id="A0A6P8TCN9"/>
<keyword evidence="1" id="KW-1185">Reference proteome</keyword>
<sequence>MSSNLLKINSNKTELMIVAPKAQLQKVGDLLLSIDGCSISPSNEVRNLGVIRLTLVHTAATPCTTQHSTLYTRRSERIFSSASRSVESEGQGCLSSWRGGLPVHLCCAAVGRFFSPGSRRETERLHIVARAGAPFFPPVQFCCGGDLLPLVVCCCPGEILPRGRNGDAGALRVRAAACFTPAVAEACIHLLHLSCSTVPRTFYHGDIAERPVRLYASS</sequence>
<dbReference type="GeneID" id="117539536"/>
<proteinExistence type="predicted"/>
<evidence type="ECO:0000313" key="1">
    <source>
        <dbReference type="Proteomes" id="UP000515161"/>
    </source>
</evidence>
<protein>
    <submittedName>
        <fullName evidence="2">Uncharacterized protein LOC117539536</fullName>
    </submittedName>
</protein>
<name>A0A6P8TCN9_GYMAC</name>
<evidence type="ECO:0000313" key="2">
    <source>
        <dbReference type="RefSeq" id="XP_034061631.1"/>
    </source>
</evidence>
<gene>
    <name evidence="2" type="primary">LOC117539536</name>
</gene>
<dbReference type="Proteomes" id="UP000515161">
    <property type="component" value="Unplaced"/>
</dbReference>
<dbReference type="RefSeq" id="XP_034061631.1">
    <property type="nucleotide sequence ID" value="XM_034205740.1"/>
</dbReference>
<dbReference type="KEGG" id="gacu:117539536"/>
<accession>A0A6P8TCN9</accession>
<dbReference type="AlphaFoldDB" id="A0A6P8TCN9"/>